<proteinExistence type="inferred from homology"/>
<dbReference type="InterPro" id="IPR050259">
    <property type="entry name" value="SDR"/>
</dbReference>
<reference evidence="3 4" key="1">
    <citation type="submission" date="2020-04" db="EMBL/GenBank/DDBJ databases">
        <title>Genome-Wide Identification of 5-Methylcytosine Sites in Bacterial Genomes By High-Throughput Sequencing of MspJI Restriction Fragments.</title>
        <authorList>
            <person name="Wu V."/>
        </authorList>
    </citation>
    <scope>NUCLEOTIDE SEQUENCE [LARGE SCALE GENOMIC DNA]</scope>
    <source>
        <strain evidence="3 4">S2</strain>
    </source>
</reference>
<dbReference type="Proteomes" id="UP000501868">
    <property type="component" value="Chromosome"/>
</dbReference>
<dbReference type="FunFam" id="3.40.50.720:FF:000084">
    <property type="entry name" value="Short-chain dehydrogenase reductase"/>
    <property type="match status" value="1"/>
</dbReference>
<dbReference type="EMBL" id="CP051128">
    <property type="protein sequence ID" value="QIZ07495.1"/>
    <property type="molecule type" value="Genomic_DNA"/>
</dbReference>
<dbReference type="SUPFAM" id="SSF51735">
    <property type="entry name" value="NAD(P)-binding Rossmann-fold domains"/>
    <property type="match status" value="1"/>
</dbReference>
<dbReference type="InterPro" id="IPR036291">
    <property type="entry name" value="NAD(P)-bd_dom_sf"/>
</dbReference>
<name>A0A6H1P1Z9_PRIMG</name>
<reference evidence="3 4" key="2">
    <citation type="submission" date="2020-04" db="EMBL/GenBank/DDBJ databases">
        <authorList>
            <person name="Fomenkov A."/>
            <person name="Anton B.P."/>
            <person name="Roberts R.J."/>
        </authorList>
    </citation>
    <scope>NUCLEOTIDE SEQUENCE [LARGE SCALE GENOMIC DNA]</scope>
    <source>
        <strain evidence="3 4">S2</strain>
    </source>
</reference>
<protein>
    <submittedName>
        <fullName evidence="3">SDR family oxidoreductase</fullName>
    </submittedName>
</protein>
<accession>A0A6H1P1Z9</accession>
<evidence type="ECO:0000256" key="1">
    <source>
        <dbReference type="ARBA" id="ARBA00006484"/>
    </source>
</evidence>
<evidence type="ECO:0000256" key="2">
    <source>
        <dbReference type="ARBA" id="ARBA00023002"/>
    </source>
</evidence>
<comment type="similarity">
    <text evidence="1">Belongs to the short-chain dehydrogenases/reductases (SDR) family.</text>
</comment>
<dbReference type="GO" id="GO:0016491">
    <property type="term" value="F:oxidoreductase activity"/>
    <property type="evidence" value="ECO:0007669"/>
    <property type="project" value="UniProtKB-KW"/>
</dbReference>
<sequence>MGNSLQRLQNKVVIVTGSTSGIGEATAKLFAAEGAKVVVVGRRRENGERIVDSINSQGGEAIFLQTDMTDEEQIINLVDSTLARFGQIDILINNAGRIIEKPFIELTTSDWDEFVALDAYSYFRAMQLVLPHMEKRSSGNIVNVTSLAAVSVMPTHALYSFVKAGITHMSKVVAAEYAGKGIRVNCLLPGVVYTEMIADNPNTPHMEKIIPLGRMSTPEEQAKTILFMVSDESSYITGTSIVSDGGVRGI</sequence>
<dbReference type="GO" id="GO:0008206">
    <property type="term" value="P:bile acid metabolic process"/>
    <property type="evidence" value="ECO:0007669"/>
    <property type="project" value="UniProtKB-ARBA"/>
</dbReference>
<keyword evidence="2" id="KW-0560">Oxidoreductase</keyword>
<dbReference type="CDD" id="cd05233">
    <property type="entry name" value="SDR_c"/>
    <property type="match status" value="1"/>
</dbReference>
<evidence type="ECO:0000313" key="3">
    <source>
        <dbReference type="EMBL" id="QIZ07495.1"/>
    </source>
</evidence>
<dbReference type="Gene3D" id="3.40.50.720">
    <property type="entry name" value="NAD(P)-binding Rossmann-like Domain"/>
    <property type="match status" value="1"/>
</dbReference>
<gene>
    <name evidence="3" type="ORF">HFZ78_12790</name>
</gene>
<dbReference type="InterPro" id="IPR002347">
    <property type="entry name" value="SDR_fam"/>
</dbReference>
<dbReference type="PRINTS" id="PR00081">
    <property type="entry name" value="GDHRDH"/>
</dbReference>
<dbReference type="PANTHER" id="PTHR42879:SF2">
    <property type="entry name" value="3-OXOACYL-[ACYL-CARRIER-PROTEIN] REDUCTASE FABG"/>
    <property type="match status" value="1"/>
</dbReference>
<organism evidence="3 4">
    <name type="scientific">Priestia megaterium</name>
    <name type="common">Bacillus megaterium</name>
    <dbReference type="NCBI Taxonomy" id="1404"/>
    <lineage>
        <taxon>Bacteria</taxon>
        <taxon>Bacillati</taxon>
        <taxon>Bacillota</taxon>
        <taxon>Bacilli</taxon>
        <taxon>Bacillales</taxon>
        <taxon>Bacillaceae</taxon>
        <taxon>Priestia</taxon>
    </lineage>
</organism>
<dbReference type="AlphaFoldDB" id="A0A6H1P1Z9"/>
<dbReference type="PRINTS" id="PR00080">
    <property type="entry name" value="SDRFAMILY"/>
</dbReference>
<evidence type="ECO:0000313" key="4">
    <source>
        <dbReference type="Proteomes" id="UP000501868"/>
    </source>
</evidence>
<dbReference type="Pfam" id="PF13561">
    <property type="entry name" value="adh_short_C2"/>
    <property type="match status" value="1"/>
</dbReference>
<dbReference type="NCBIfam" id="NF005559">
    <property type="entry name" value="PRK07231.1"/>
    <property type="match status" value="1"/>
</dbReference>
<dbReference type="PANTHER" id="PTHR42879">
    <property type="entry name" value="3-OXOACYL-(ACYL-CARRIER-PROTEIN) REDUCTASE"/>
    <property type="match status" value="1"/>
</dbReference>